<dbReference type="InterPro" id="IPR023165">
    <property type="entry name" value="rRNA_Ade_diMease-like_C"/>
</dbReference>
<sequence>MIKALKSFGQNFLINKNIRFQIVESANIANKNVIEIGPGLGAITEILAGKVKSLVAYEIDERLYSYLREKNFDSNVTIINGDFLESSIDFIEGKKVNIIGNIPYNITSPIIFKLLDNIEKIESATLMVQKEVADRIVASPNNKAFSKLSVIMQLFSNVKKLFNVKAKEFSPAPKVDSAVIKIDFIENKFLIENKREILEFVKFCFQFKRKMLFNNLLTKYAKETILNIFAKLNISKNARAESIEAQTFLKLFLEFNKQKDHL</sequence>
<keyword evidence="5 7" id="KW-0949">S-adenosyl-L-methionine</keyword>
<dbReference type="Gene3D" id="3.40.50.150">
    <property type="entry name" value="Vaccinia Virus protein VP39"/>
    <property type="match status" value="1"/>
</dbReference>
<dbReference type="EC" id="2.1.1.182" evidence="7"/>
<evidence type="ECO:0000256" key="4">
    <source>
        <dbReference type="ARBA" id="ARBA00022679"/>
    </source>
</evidence>
<dbReference type="Proteomes" id="UP001303601">
    <property type="component" value="Chromosome"/>
</dbReference>
<feature type="binding site" evidence="7 8">
    <location>
        <position position="58"/>
    </location>
    <ligand>
        <name>S-adenosyl-L-methionine</name>
        <dbReference type="ChEBI" id="CHEBI:59789"/>
    </ligand>
</feature>
<accession>A0ABZ0PAH7</accession>
<comment type="function">
    <text evidence="7">Specifically dimethylates two adjacent adenosines (A1518 and A1519) in the loop of a conserved hairpin near the 3'-end of 16S rRNA in the 30S particle. May play a critical role in biogenesis of 30S subunits.</text>
</comment>
<protein>
    <recommendedName>
        <fullName evidence="7">Ribosomal RNA small subunit methyltransferase A</fullName>
        <ecNumber evidence="7">2.1.1.182</ecNumber>
    </recommendedName>
    <alternativeName>
        <fullName evidence="7">16S rRNA (adenine(1518)-N(6)/adenine(1519)-N(6))-dimethyltransferase</fullName>
    </alternativeName>
    <alternativeName>
        <fullName evidence="7">16S rRNA dimethyladenosine transferase</fullName>
    </alternativeName>
    <alternativeName>
        <fullName evidence="7">16S rRNA dimethylase</fullName>
    </alternativeName>
    <alternativeName>
        <fullName evidence="7">S-adenosylmethionine-6-N', N'-adenosyl(rRNA) dimethyltransferase</fullName>
    </alternativeName>
</protein>
<evidence type="ECO:0000256" key="7">
    <source>
        <dbReference type="HAMAP-Rule" id="MF_00607"/>
    </source>
</evidence>
<dbReference type="HAMAP" id="MF_00607">
    <property type="entry name" value="16SrRNA_methyltr_A"/>
    <property type="match status" value="1"/>
</dbReference>
<comment type="catalytic activity">
    <reaction evidence="7">
        <text>adenosine(1518)/adenosine(1519) in 16S rRNA + 4 S-adenosyl-L-methionine = N(6)-dimethyladenosine(1518)/N(6)-dimethyladenosine(1519) in 16S rRNA + 4 S-adenosyl-L-homocysteine + 4 H(+)</text>
        <dbReference type="Rhea" id="RHEA:19609"/>
        <dbReference type="Rhea" id="RHEA-COMP:10232"/>
        <dbReference type="Rhea" id="RHEA-COMP:10233"/>
        <dbReference type="ChEBI" id="CHEBI:15378"/>
        <dbReference type="ChEBI" id="CHEBI:57856"/>
        <dbReference type="ChEBI" id="CHEBI:59789"/>
        <dbReference type="ChEBI" id="CHEBI:74411"/>
        <dbReference type="ChEBI" id="CHEBI:74493"/>
        <dbReference type="EC" id="2.1.1.182"/>
    </reaction>
</comment>
<dbReference type="InterPro" id="IPR020596">
    <property type="entry name" value="rRNA_Ade_Mease_Trfase_CS"/>
</dbReference>
<keyword evidence="1 7" id="KW-0963">Cytoplasm</keyword>
<evidence type="ECO:0000256" key="5">
    <source>
        <dbReference type="ARBA" id="ARBA00022691"/>
    </source>
</evidence>
<dbReference type="GeneID" id="94493250"/>
<dbReference type="PANTHER" id="PTHR11727">
    <property type="entry name" value="DIMETHYLADENOSINE TRANSFERASE"/>
    <property type="match status" value="1"/>
</dbReference>
<keyword evidence="11" id="KW-1185">Reference proteome</keyword>
<keyword evidence="4 7" id="KW-0808">Transferase</keyword>
<feature type="binding site" evidence="7 8">
    <location>
        <position position="82"/>
    </location>
    <ligand>
        <name>S-adenosyl-L-methionine</name>
        <dbReference type="ChEBI" id="CHEBI:59789"/>
    </ligand>
</feature>
<evidence type="ECO:0000313" key="11">
    <source>
        <dbReference type="Proteomes" id="UP001303601"/>
    </source>
</evidence>
<dbReference type="PROSITE" id="PS01131">
    <property type="entry name" value="RRNA_A_DIMETH"/>
    <property type="match status" value="1"/>
</dbReference>
<dbReference type="Gene3D" id="1.10.8.100">
    <property type="entry name" value="Ribosomal RNA adenine dimethylase-like, domain 2"/>
    <property type="match status" value="1"/>
</dbReference>
<feature type="binding site" evidence="7 8">
    <location>
        <position position="37"/>
    </location>
    <ligand>
        <name>S-adenosyl-L-methionine</name>
        <dbReference type="ChEBI" id="CHEBI:59789"/>
    </ligand>
</feature>
<dbReference type="InterPro" id="IPR011530">
    <property type="entry name" value="rRNA_adenine_dimethylase"/>
</dbReference>
<dbReference type="InterPro" id="IPR029063">
    <property type="entry name" value="SAM-dependent_MTases_sf"/>
</dbReference>
<dbReference type="CDD" id="cd02440">
    <property type="entry name" value="AdoMet_MTases"/>
    <property type="match status" value="1"/>
</dbReference>
<feature type="binding site" evidence="7 8">
    <location>
        <position position="13"/>
    </location>
    <ligand>
        <name>S-adenosyl-L-methionine</name>
        <dbReference type="ChEBI" id="CHEBI:59789"/>
    </ligand>
</feature>
<evidence type="ECO:0000256" key="6">
    <source>
        <dbReference type="ARBA" id="ARBA00022884"/>
    </source>
</evidence>
<evidence type="ECO:0000256" key="2">
    <source>
        <dbReference type="ARBA" id="ARBA00022552"/>
    </source>
</evidence>
<feature type="binding site" evidence="7 8">
    <location>
        <position position="11"/>
    </location>
    <ligand>
        <name>S-adenosyl-L-methionine</name>
        <dbReference type="ChEBI" id="CHEBI:59789"/>
    </ligand>
</feature>
<keyword evidence="3 7" id="KW-0489">Methyltransferase</keyword>
<name>A0ABZ0PAH7_9BACT</name>
<dbReference type="EMBL" id="CP137845">
    <property type="protein sequence ID" value="WPB53953.1"/>
    <property type="molecule type" value="Genomic_DNA"/>
</dbReference>
<reference evidence="10" key="1">
    <citation type="submission" date="2023-11" db="EMBL/GenBank/DDBJ databases">
        <title>Completed genome sequence of Mycoplasma equirhinis type strain M432/72.</title>
        <authorList>
            <person name="Spergser J."/>
        </authorList>
    </citation>
    <scope>NUCLEOTIDE SEQUENCE [LARGE SCALE GENOMIC DNA]</scope>
    <source>
        <strain evidence="10">M432/72</strain>
    </source>
</reference>
<dbReference type="SMART" id="SM00650">
    <property type="entry name" value="rADc"/>
    <property type="match status" value="1"/>
</dbReference>
<keyword evidence="2 7" id="KW-0698">rRNA processing</keyword>
<evidence type="ECO:0000256" key="3">
    <source>
        <dbReference type="ARBA" id="ARBA00022603"/>
    </source>
</evidence>
<keyword evidence="6 7" id="KW-0694">RNA-binding</keyword>
<evidence type="ECO:0000256" key="1">
    <source>
        <dbReference type="ARBA" id="ARBA00022490"/>
    </source>
</evidence>
<dbReference type="RefSeq" id="WP_140031254.1">
    <property type="nucleotide sequence ID" value="NZ_CP137845.1"/>
</dbReference>
<dbReference type="InterPro" id="IPR001737">
    <property type="entry name" value="KsgA/Erm"/>
</dbReference>
<dbReference type="Pfam" id="PF00398">
    <property type="entry name" value="RrnaAD"/>
    <property type="match status" value="1"/>
</dbReference>
<dbReference type="PROSITE" id="PS51689">
    <property type="entry name" value="SAM_RNA_A_N6_MT"/>
    <property type="match status" value="1"/>
</dbReference>
<proteinExistence type="inferred from homology"/>
<feature type="binding site" evidence="7 8">
    <location>
        <position position="101"/>
    </location>
    <ligand>
        <name>S-adenosyl-L-methionine</name>
        <dbReference type="ChEBI" id="CHEBI:59789"/>
    </ligand>
</feature>
<dbReference type="GO" id="GO:0052908">
    <property type="term" value="F:16S rRNA (adenine(1518)-N(6)/adenine(1519)-N(6))-dimethyltransferase activity"/>
    <property type="evidence" value="ECO:0007669"/>
    <property type="project" value="UniProtKB-EC"/>
</dbReference>
<dbReference type="SUPFAM" id="SSF53335">
    <property type="entry name" value="S-adenosyl-L-methionine-dependent methyltransferases"/>
    <property type="match status" value="1"/>
</dbReference>
<dbReference type="PANTHER" id="PTHR11727:SF7">
    <property type="entry name" value="DIMETHYLADENOSINE TRANSFERASE-RELATED"/>
    <property type="match status" value="1"/>
</dbReference>
<dbReference type="InterPro" id="IPR020598">
    <property type="entry name" value="rRNA_Ade_methylase_Trfase_N"/>
</dbReference>
<organism evidence="10 11">
    <name type="scientific">Metamycoplasma equirhinis</name>
    <dbReference type="NCBI Taxonomy" id="92402"/>
    <lineage>
        <taxon>Bacteria</taxon>
        <taxon>Bacillati</taxon>
        <taxon>Mycoplasmatota</taxon>
        <taxon>Mycoplasmoidales</taxon>
        <taxon>Metamycoplasmataceae</taxon>
        <taxon>Metamycoplasma</taxon>
    </lineage>
</organism>
<comment type="subcellular location">
    <subcellularLocation>
        <location evidence="7">Cytoplasm</location>
    </subcellularLocation>
</comment>
<comment type="similarity">
    <text evidence="7">Belongs to the class I-like SAM-binding methyltransferase superfamily. rRNA adenine N(6)-methyltransferase family. RsmA subfamily.</text>
</comment>
<evidence type="ECO:0000259" key="9">
    <source>
        <dbReference type="SMART" id="SM00650"/>
    </source>
</evidence>
<evidence type="ECO:0000313" key="10">
    <source>
        <dbReference type="EMBL" id="WPB53953.1"/>
    </source>
</evidence>
<evidence type="ECO:0000256" key="8">
    <source>
        <dbReference type="PROSITE-ProRule" id="PRU01026"/>
    </source>
</evidence>
<feature type="domain" description="Ribosomal RNA adenine methylase transferase N-terminal" evidence="9">
    <location>
        <begin position="18"/>
        <end position="186"/>
    </location>
</feature>
<gene>
    <name evidence="7 10" type="primary">rsmA</name>
    <name evidence="7" type="synonym">ksgA</name>
    <name evidence="10" type="ORF">R9B83_00025</name>
</gene>
<dbReference type="NCBIfam" id="TIGR00755">
    <property type="entry name" value="ksgA"/>
    <property type="match status" value="1"/>
</dbReference>